<dbReference type="Proteomes" id="UP001151760">
    <property type="component" value="Unassembled WGS sequence"/>
</dbReference>
<evidence type="ECO:0008006" key="3">
    <source>
        <dbReference type="Google" id="ProtNLM"/>
    </source>
</evidence>
<comment type="caution">
    <text evidence="1">The sequence shown here is derived from an EMBL/GenBank/DDBJ whole genome shotgun (WGS) entry which is preliminary data.</text>
</comment>
<reference evidence="1" key="1">
    <citation type="journal article" date="2022" name="Int. J. Mol. Sci.">
        <title>Draft Genome of Tanacetum Coccineum: Genomic Comparison of Closely Related Tanacetum-Family Plants.</title>
        <authorList>
            <person name="Yamashiro T."/>
            <person name="Shiraishi A."/>
            <person name="Nakayama K."/>
            <person name="Satake H."/>
        </authorList>
    </citation>
    <scope>NUCLEOTIDE SEQUENCE</scope>
</reference>
<dbReference type="EMBL" id="BQNB010011674">
    <property type="protein sequence ID" value="GJS93676.1"/>
    <property type="molecule type" value="Genomic_DNA"/>
</dbReference>
<keyword evidence="2" id="KW-1185">Reference proteome</keyword>
<accession>A0ABQ4ZWF7</accession>
<gene>
    <name evidence="1" type="ORF">Tco_0800644</name>
</gene>
<evidence type="ECO:0000313" key="1">
    <source>
        <dbReference type="EMBL" id="GJS93676.1"/>
    </source>
</evidence>
<dbReference type="PANTHER" id="PTHR36617">
    <property type="entry name" value="PROTEIN, PUTATIVE-RELATED"/>
    <property type="match status" value="1"/>
</dbReference>
<name>A0ABQ4ZWF7_9ASTR</name>
<dbReference type="PANTHER" id="PTHR36617:SF16">
    <property type="entry name" value="OS04G0516500 PROTEIN"/>
    <property type="match status" value="1"/>
</dbReference>
<proteinExistence type="predicted"/>
<evidence type="ECO:0000313" key="2">
    <source>
        <dbReference type="Proteomes" id="UP001151760"/>
    </source>
</evidence>
<protein>
    <recommendedName>
        <fullName evidence="3">RNA-directed DNA polymerase, eukaryota, reverse transcriptase zinc-binding domain protein</fullName>
    </recommendedName>
</protein>
<reference evidence="1" key="2">
    <citation type="submission" date="2022-01" db="EMBL/GenBank/DDBJ databases">
        <authorList>
            <person name="Yamashiro T."/>
            <person name="Shiraishi A."/>
            <person name="Satake H."/>
            <person name="Nakayama K."/>
        </authorList>
    </citation>
    <scope>NUCLEOTIDE SEQUENCE</scope>
</reference>
<organism evidence="1 2">
    <name type="scientific">Tanacetum coccineum</name>
    <dbReference type="NCBI Taxonomy" id="301880"/>
    <lineage>
        <taxon>Eukaryota</taxon>
        <taxon>Viridiplantae</taxon>
        <taxon>Streptophyta</taxon>
        <taxon>Embryophyta</taxon>
        <taxon>Tracheophyta</taxon>
        <taxon>Spermatophyta</taxon>
        <taxon>Magnoliopsida</taxon>
        <taxon>eudicotyledons</taxon>
        <taxon>Gunneridae</taxon>
        <taxon>Pentapetalae</taxon>
        <taxon>asterids</taxon>
        <taxon>campanulids</taxon>
        <taxon>Asterales</taxon>
        <taxon>Asteraceae</taxon>
        <taxon>Asteroideae</taxon>
        <taxon>Anthemideae</taxon>
        <taxon>Anthemidinae</taxon>
        <taxon>Tanacetum</taxon>
    </lineage>
</organism>
<sequence>MWAKFCIHVNWKKAFVAKNRGGLGISSLYAMNKGLLLKWVWRFVTQKNTLWARVIQALHGVDGRIGTSLNGGQRSCWTSIIQEVNNLGQKGIDFMSLISIKLGNGEKTRFLEDKWCADGILKTKYPRLYALESCKLISVGTKLSHPSICSSFRRNPRGGNELDQLVRLEDDLKVVVLNSSHDDLLGFGNRSTGICYGVIDSET</sequence>